<comment type="caution">
    <text evidence="4">The sequence shown here is derived from an EMBL/GenBank/DDBJ whole genome shotgun (WGS) entry which is preliminary data.</text>
</comment>
<dbReference type="OrthoDB" id="2507273at2759"/>
<dbReference type="GO" id="GO:0006281">
    <property type="term" value="P:DNA repair"/>
    <property type="evidence" value="ECO:0007669"/>
    <property type="project" value="TreeGrafter"/>
</dbReference>
<keyword evidence="5" id="KW-1185">Reference proteome</keyword>
<dbReference type="InterPro" id="IPR027417">
    <property type="entry name" value="P-loop_NTPase"/>
</dbReference>
<dbReference type="GO" id="GO:0005524">
    <property type="term" value="F:ATP binding"/>
    <property type="evidence" value="ECO:0007669"/>
    <property type="project" value="UniProtKB-KW"/>
</dbReference>
<dbReference type="InterPro" id="IPR050628">
    <property type="entry name" value="SNF2_RAD54_helicase_TF"/>
</dbReference>
<dbReference type="Gene3D" id="3.40.50.300">
    <property type="entry name" value="P-loop containing nucleotide triphosphate hydrolases"/>
    <property type="match status" value="2"/>
</dbReference>
<gene>
    <name evidence="4" type="ORF">VP01_348g7</name>
</gene>
<dbReference type="EMBL" id="LAVV01008490">
    <property type="protein sequence ID" value="KNZ52660.1"/>
    <property type="molecule type" value="Genomic_DNA"/>
</dbReference>
<dbReference type="PANTHER" id="PTHR45626">
    <property type="entry name" value="TRANSCRIPTION TERMINATION FACTOR 2-RELATED"/>
    <property type="match status" value="1"/>
</dbReference>
<evidence type="ECO:0000256" key="1">
    <source>
        <dbReference type="ARBA" id="ARBA00022741"/>
    </source>
</evidence>
<accession>A0A0L6UXR5</accession>
<evidence type="ECO:0000313" key="4">
    <source>
        <dbReference type="EMBL" id="KNZ52660.1"/>
    </source>
</evidence>
<dbReference type="Proteomes" id="UP000037035">
    <property type="component" value="Unassembled WGS sequence"/>
</dbReference>
<dbReference type="SUPFAM" id="SSF52540">
    <property type="entry name" value="P-loop containing nucleoside triphosphate hydrolases"/>
    <property type="match status" value="1"/>
</dbReference>
<organism evidence="4 5">
    <name type="scientific">Puccinia sorghi</name>
    <dbReference type="NCBI Taxonomy" id="27349"/>
    <lineage>
        <taxon>Eukaryota</taxon>
        <taxon>Fungi</taxon>
        <taxon>Dikarya</taxon>
        <taxon>Basidiomycota</taxon>
        <taxon>Pucciniomycotina</taxon>
        <taxon>Pucciniomycetes</taxon>
        <taxon>Pucciniales</taxon>
        <taxon>Pucciniaceae</taxon>
        <taxon>Puccinia</taxon>
    </lineage>
</organism>
<dbReference type="VEuPathDB" id="FungiDB:VP01_348g7"/>
<name>A0A0L6UXR5_9BASI</name>
<evidence type="ECO:0008006" key="6">
    <source>
        <dbReference type="Google" id="ProtNLM"/>
    </source>
</evidence>
<proteinExistence type="predicted"/>
<evidence type="ECO:0000256" key="2">
    <source>
        <dbReference type="ARBA" id="ARBA00022801"/>
    </source>
</evidence>
<dbReference type="PANTHER" id="PTHR45626:SF22">
    <property type="entry name" value="DNA REPAIR PROTEIN RAD5"/>
    <property type="match status" value="1"/>
</dbReference>
<dbReference type="GO" id="GO:0005634">
    <property type="term" value="C:nucleus"/>
    <property type="evidence" value="ECO:0007669"/>
    <property type="project" value="TreeGrafter"/>
</dbReference>
<protein>
    <recommendedName>
        <fullName evidence="6">Helicase C-terminal domain-containing protein</fullName>
    </recommendedName>
</protein>
<keyword evidence="2" id="KW-0378">Hydrolase</keyword>
<dbReference type="InterPro" id="IPR049730">
    <property type="entry name" value="SNF2/RAD54-like_C"/>
</dbReference>
<keyword evidence="3" id="KW-0067">ATP-binding</keyword>
<dbReference type="CDD" id="cd18793">
    <property type="entry name" value="SF2_C_SNF"/>
    <property type="match status" value="1"/>
</dbReference>
<keyword evidence="1" id="KW-0547">Nucleotide-binding</keyword>
<reference evidence="4 5" key="1">
    <citation type="submission" date="2015-08" db="EMBL/GenBank/DDBJ databases">
        <title>Next Generation Sequencing and Analysis of the Genome of Puccinia sorghi L Schw, the Causal Agent of Maize Common Rust.</title>
        <authorList>
            <person name="Rochi L."/>
            <person name="Burguener G."/>
            <person name="Darino M."/>
            <person name="Turjanski A."/>
            <person name="Kreff E."/>
            <person name="Dieguez M.J."/>
            <person name="Sacco F."/>
        </authorList>
    </citation>
    <scope>NUCLEOTIDE SEQUENCE [LARGE SCALE GENOMIC DNA]</scope>
    <source>
        <strain evidence="4 5">RO10H11247</strain>
    </source>
</reference>
<sequence length="235" mass="27120">MYKTPPPIEYFPLFTLDIQRKSAKAIELLQQLLSTVSIRRLKTEVLNLPPKVEEEQVGFFRQLTMLRLYCDHPNLVDESKWELQKTKTTWRESPKIVHLITDLKKNLKSSQGSKIPKAVVFSQWTTFLEMGRFPVFSVGQRERSLEKFRQDPNVQLLLETIGAGGVGIDLTSAQKVYLMVSQPDDVWENCLRTHRESKKLQDPCWNPSVESQATDRAYRLGQTCLNSHNSLLCGR</sequence>
<evidence type="ECO:0000313" key="5">
    <source>
        <dbReference type="Proteomes" id="UP000037035"/>
    </source>
</evidence>
<evidence type="ECO:0000256" key="3">
    <source>
        <dbReference type="ARBA" id="ARBA00022840"/>
    </source>
</evidence>
<dbReference type="GO" id="GO:0008094">
    <property type="term" value="F:ATP-dependent activity, acting on DNA"/>
    <property type="evidence" value="ECO:0007669"/>
    <property type="project" value="TreeGrafter"/>
</dbReference>
<dbReference type="AlphaFoldDB" id="A0A0L6UXR5"/>
<dbReference type="GO" id="GO:0016787">
    <property type="term" value="F:hydrolase activity"/>
    <property type="evidence" value="ECO:0007669"/>
    <property type="project" value="UniProtKB-KW"/>
</dbReference>
<dbReference type="STRING" id="27349.A0A0L6UXR5"/>